<comment type="catalytic activity">
    <reaction evidence="8">
        <text>L-threonyl-[protein] + ATP = O-phospho-L-threonyl-[protein] + ADP + H(+)</text>
        <dbReference type="Rhea" id="RHEA:46608"/>
        <dbReference type="Rhea" id="RHEA-COMP:11060"/>
        <dbReference type="Rhea" id="RHEA-COMP:11605"/>
        <dbReference type="ChEBI" id="CHEBI:15378"/>
        <dbReference type="ChEBI" id="CHEBI:30013"/>
        <dbReference type="ChEBI" id="CHEBI:30616"/>
        <dbReference type="ChEBI" id="CHEBI:61977"/>
        <dbReference type="ChEBI" id="CHEBI:456216"/>
        <dbReference type="EC" id="2.7.11.1"/>
    </reaction>
</comment>
<evidence type="ECO:0000256" key="8">
    <source>
        <dbReference type="ARBA" id="ARBA00047899"/>
    </source>
</evidence>
<evidence type="ECO:0000256" key="6">
    <source>
        <dbReference type="ARBA" id="ARBA00022777"/>
    </source>
</evidence>
<dbReference type="Ensembl" id="ENSCCRT00000179894.1">
    <property type="protein sequence ID" value="ENSCCRP00000131176.1"/>
    <property type="gene ID" value="ENSCCRG00000042485.2"/>
</dbReference>
<dbReference type="Proteomes" id="UP001108240">
    <property type="component" value="Unplaced"/>
</dbReference>
<comment type="similarity">
    <text evidence="1">Belongs to the protein kinase superfamily. CAMK Ser/Thr protein kinase family. PIM subfamily.</text>
</comment>
<name>A0A9J7ZK18_CYPCA</name>
<evidence type="ECO:0000256" key="2">
    <source>
        <dbReference type="ARBA" id="ARBA00012513"/>
    </source>
</evidence>
<evidence type="ECO:0000256" key="5">
    <source>
        <dbReference type="ARBA" id="ARBA00022741"/>
    </source>
</evidence>
<protein>
    <recommendedName>
        <fullName evidence="2">non-specific serine/threonine protein kinase</fullName>
        <ecNumber evidence="2">2.7.11.1</ecNumber>
    </recommendedName>
</protein>
<dbReference type="PROSITE" id="PS00107">
    <property type="entry name" value="PROTEIN_KINASE_ATP"/>
    <property type="match status" value="1"/>
</dbReference>
<dbReference type="GO" id="GO:0004674">
    <property type="term" value="F:protein serine/threonine kinase activity"/>
    <property type="evidence" value="ECO:0007669"/>
    <property type="project" value="UniProtKB-KW"/>
</dbReference>
<keyword evidence="7 10" id="KW-0067">ATP-binding</keyword>
<dbReference type="SMART" id="SM00220">
    <property type="entry name" value="S_TKc"/>
    <property type="match status" value="1"/>
</dbReference>
<evidence type="ECO:0000259" key="12">
    <source>
        <dbReference type="PROSITE" id="PS50011"/>
    </source>
</evidence>
<dbReference type="PANTHER" id="PTHR22984">
    <property type="entry name" value="SERINE/THREONINE-PROTEIN KINASE PIM"/>
    <property type="match status" value="1"/>
</dbReference>
<dbReference type="PANTHER" id="PTHR22984:SF11">
    <property type="entry name" value="AURORA KINASE-RELATED"/>
    <property type="match status" value="1"/>
</dbReference>
<evidence type="ECO:0000256" key="1">
    <source>
        <dbReference type="ARBA" id="ARBA00005505"/>
    </source>
</evidence>
<organism evidence="13 14">
    <name type="scientific">Cyprinus carpio carpio</name>
    <dbReference type="NCBI Taxonomy" id="630221"/>
    <lineage>
        <taxon>Eukaryota</taxon>
        <taxon>Metazoa</taxon>
        <taxon>Chordata</taxon>
        <taxon>Craniata</taxon>
        <taxon>Vertebrata</taxon>
        <taxon>Euteleostomi</taxon>
        <taxon>Actinopterygii</taxon>
        <taxon>Neopterygii</taxon>
        <taxon>Teleostei</taxon>
        <taxon>Ostariophysi</taxon>
        <taxon>Cypriniformes</taxon>
        <taxon>Cyprinidae</taxon>
        <taxon>Cyprininae</taxon>
        <taxon>Cyprinus</taxon>
    </lineage>
</organism>
<evidence type="ECO:0000256" key="7">
    <source>
        <dbReference type="ARBA" id="ARBA00022840"/>
    </source>
</evidence>
<dbReference type="Pfam" id="PF00069">
    <property type="entry name" value="Pkinase"/>
    <property type="match status" value="1"/>
</dbReference>
<keyword evidence="14" id="KW-1185">Reference proteome</keyword>
<keyword evidence="5 10" id="KW-0547">Nucleotide-binding</keyword>
<keyword evidence="3 11" id="KW-0723">Serine/threonine-protein kinase</keyword>
<dbReference type="AlphaFoldDB" id="A0A9J7ZK18"/>
<dbReference type="Gene3D" id="3.30.200.20">
    <property type="entry name" value="Phosphorylase Kinase, domain 1"/>
    <property type="match status" value="1"/>
</dbReference>
<dbReference type="Gene3D" id="1.10.510.10">
    <property type="entry name" value="Transferase(Phosphotransferase) domain 1"/>
    <property type="match status" value="1"/>
</dbReference>
<comment type="catalytic activity">
    <reaction evidence="9">
        <text>L-seryl-[protein] + ATP = O-phospho-L-seryl-[protein] + ADP + H(+)</text>
        <dbReference type="Rhea" id="RHEA:17989"/>
        <dbReference type="Rhea" id="RHEA-COMP:9863"/>
        <dbReference type="Rhea" id="RHEA-COMP:11604"/>
        <dbReference type="ChEBI" id="CHEBI:15378"/>
        <dbReference type="ChEBI" id="CHEBI:29999"/>
        <dbReference type="ChEBI" id="CHEBI:30616"/>
        <dbReference type="ChEBI" id="CHEBI:83421"/>
        <dbReference type="ChEBI" id="CHEBI:456216"/>
        <dbReference type="EC" id="2.7.11.1"/>
    </reaction>
</comment>
<feature type="binding site" evidence="10">
    <location>
        <position position="25"/>
    </location>
    <ligand>
        <name>ATP</name>
        <dbReference type="ChEBI" id="CHEBI:30616"/>
    </ligand>
</feature>
<dbReference type="SUPFAM" id="SSF56112">
    <property type="entry name" value="Protein kinase-like (PK-like)"/>
    <property type="match status" value="1"/>
</dbReference>
<dbReference type="InterPro" id="IPR008271">
    <property type="entry name" value="Ser/Thr_kinase_AS"/>
</dbReference>
<keyword evidence="4" id="KW-0808">Transferase</keyword>
<dbReference type="GO" id="GO:0043066">
    <property type="term" value="P:negative regulation of apoptotic process"/>
    <property type="evidence" value="ECO:0007669"/>
    <property type="project" value="TreeGrafter"/>
</dbReference>
<reference evidence="13" key="1">
    <citation type="submission" date="2025-08" db="UniProtKB">
        <authorList>
            <consortium name="Ensembl"/>
        </authorList>
    </citation>
    <scope>IDENTIFICATION</scope>
</reference>
<dbReference type="EC" id="2.7.11.1" evidence="2"/>
<reference evidence="13" key="2">
    <citation type="submission" date="2025-09" db="UniProtKB">
        <authorList>
            <consortium name="Ensembl"/>
        </authorList>
    </citation>
    <scope>IDENTIFICATION</scope>
</reference>
<dbReference type="PROSITE" id="PS00108">
    <property type="entry name" value="PROTEIN_KINASE_ST"/>
    <property type="match status" value="1"/>
</dbReference>
<dbReference type="GO" id="GO:0007346">
    <property type="term" value="P:regulation of mitotic cell cycle"/>
    <property type="evidence" value="ECO:0007669"/>
    <property type="project" value="TreeGrafter"/>
</dbReference>
<sequence length="218" mass="24135">MLGQGGFGSVFAGTRSSDGLPVAIKYVTKDEGHEDMEVEGQGLLPLEVALMTRVNSAPVCPSVLKLLEWFDHPGRYVLILERPDPCQDLHRFCEENSCLDESQAKKVLLQLIDALKHCESRGVFHRDVKPQNLLICTDTSEIKLLDFGCGHLLKDSEYEEFAGWLGEDLCGSLCFGPEAFELISCSSRVSQALFHTPLQSGFVPTAIVPEQLLLGRWV</sequence>
<dbReference type="GO" id="GO:0005524">
    <property type="term" value="F:ATP binding"/>
    <property type="evidence" value="ECO:0007669"/>
    <property type="project" value="UniProtKB-UniRule"/>
</dbReference>
<evidence type="ECO:0000256" key="10">
    <source>
        <dbReference type="PROSITE-ProRule" id="PRU10141"/>
    </source>
</evidence>
<dbReference type="PROSITE" id="PS50011">
    <property type="entry name" value="PROTEIN_KINASE_DOM"/>
    <property type="match status" value="1"/>
</dbReference>
<dbReference type="GO" id="GO:0005737">
    <property type="term" value="C:cytoplasm"/>
    <property type="evidence" value="ECO:0007669"/>
    <property type="project" value="TreeGrafter"/>
</dbReference>
<dbReference type="InterPro" id="IPR000719">
    <property type="entry name" value="Prot_kinase_dom"/>
</dbReference>
<evidence type="ECO:0000313" key="14">
    <source>
        <dbReference type="Proteomes" id="UP001108240"/>
    </source>
</evidence>
<evidence type="ECO:0000256" key="3">
    <source>
        <dbReference type="ARBA" id="ARBA00022527"/>
    </source>
</evidence>
<dbReference type="GeneTree" id="ENSGT00950000182996"/>
<evidence type="ECO:0000313" key="13">
    <source>
        <dbReference type="Ensembl" id="ENSCCRP00000131176.1"/>
    </source>
</evidence>
<evidence type="ECO:0000256" key="9">
    <source>
        <dbReference type="ARBA" id="ARBA00048679"/>
    </source>
</evidence>
<keyword evidence="6" id="KW-0418">Kinase</keyword>
<dbReference type="InterPro" id="IPR051138">
    <property type="entry name" value="PIM_Ser/Thr_kinase"/>
</dbReference>
<proteinExistence type="inferred from homology"/>
<dbReference type="InterPro" id="IPR011009">
    <property type="entry name" value="Kinase-like_dom_sf"/>
</dbReference>
<evidence type="ECO:0000256" key="11">
    <source>
        <dbReference type="RuleBase" id="RU000304"/>
    </source>
</evidence>
<evidence type="ECO:0000256" key="4">
    <source>
        <dbReference type="ARBA" id="ARBA00022679"/>
    </source>
</evidence>
<dbReference type="InterPro" id="IPR017441">
    <property type="entry name" value="Protein_kinase_ATP_BS"/>
</dbReference>
<feature type="domain" description="Protein kinase" evidence="12">
    <location>
        <begin position="1"/>
        <end position="218"/>
    </location>
</feature>
<accession>A0A9J7ZK18</accession>